<accession>A0A0C2GDE6</accession>
<evidence type="ECO:0000256" key="1">
    <source>
        <dbReference type="SAM" id="MobiDB-lite"/>
    </source>
</evidence>
<dbReference type="Proteomes" id="UP000054047">
    <property type="component" value="Unassembled WGS sequence"/>
</dbReference>
<dbReference type="EMBL" id="KN735177">
    <property type="protein sequence ID" value="KIH56854.1"/>
    <property type="molecule type" value="Genomic_DNA"/>
</dbReference>
<dbReference type="AlphaFoldDB" id="A0A0C2GDE6"/>
<organism evidence="2 3">
    <name type="scientific">Ancylostoma duodenale</name>
    <dbReference type="NCBI Taxonomy" id="51022"/>
    <lineage>
        <taxon>Eukaryota</taxon>
        <taxon>Metazoa</taxon>
        <taxon>Ecdysozoa</taxon>
        <taxon>Nematoda</taxon>
        <taxon>Chromadorea</taxon>
        <taxon>Rhabditida</taxon>
        <taxon>Rhabditina</taxon>
        <taxon>Rhabditomorpha</taxon>
        <taxon>Strongyloidea</taxon>
        <taxon>Ancylostomatidae</taxon>
        <taxon>Ancylostomatinae</taxon>
        <taxon>Ancylostoma</taxon>
    </lineage>
</organism>
<proteinExistence type="predicted"/>
<evidence type="ECO:0000313" key="2">
    <source>
        <dbReference type="EMBL" id="KIH56854.1"/>
    </source>
</evidence>
<feature type="region of interest" description="Disordered" evidence="1">
    <location>
        <begin position="1"/>
        <end position="27"/>
    </location>
</feature>
<keyword evidence="3" id="KW-1185">Reference proteome</keyword>
<sequence length="107" mass="12519">MYNEALRDLKQEMDQEDRRSMSQKKGPIRYTAMKSGRMLEGDNKRLGKTDKDSSNIIITKAIVFSKKMELIQREWRTFAAFATCVLVWPIDRHPLKGTIENILRCII</sequence>
<protein>
    <submittedName>
        <fullName evidence="2">Uncharacterized protein</fullName>
    </submittedName>
</protein>
<reference evidence="2 3" key="1">
    <citation type="submission" date="2013-12" db="EMBL/GenBank/DDBJ databases">
        <title>Draft genome of the parsitic nematode Ancylostoma duodenale.</title>
        <authorList>
            <person name="Mitreva M."/>
        </authorList>
    </citation>
    <scope>NUCLEOTIDE SEQUENCE [LARGE SCALE GENOMIC DNA]</scope>
    <source>
        <strain evidence="2 3">Zhejiang</strain>
    </source>
</reference>
<gene>
    <name evidence="2" type="ORF">ANCDUO_12961</name>
</gene>
<name>A0A0C2GDE6_9BILA</name>
<dbReference type="OrthoDB" id="10525008at2759"/>
<evidence type="ECO:0000313" key="3">
    <source>
        <dbReference type="Proteomes" id="UP000054047"/>
    </source>
</evidence>
<feature type="compositionally biased region" description="Basic and acidic residues" evidence="1">
    <location>
        <begin position="1"/>
        <end position="20"/>
    </location>
</feature>